<dbReference type="InterPro" id="IPR000835">
    <property type="entry name" value="HTH_MarR-typ"/>
</dbReference>
<evidence type="ECO:0000259" key="1">
    <source>
        <dbReference type="PROSITE" id="PS50995"/>
    </source>
</evidence>
<dbReference type="InterPro" id="IPR036388">
    <property type="entry name" value="WH-like_DNA-bd_sf"/>
</dbReference>
<dbReference type="SUPFAM" id="SSF46785">
    <property type="entry name" value="Winged helix' DNA-binding domain"/>
    <property type="match status" value="1"/>
</dbReference>
<accession>A0A3M0GF69</accession>
<reference evidence="2 3" key="1">
    <citation type="submission" date="2018-10" db="EMBL/GenBank/DDBJ databases">
        <title>Tessaracoccus antarcticuss sp. nov., isolated from sediment.</title>
        <authorList>
            <person name="Zhou L.Y."/>
            <person name="Du Z.J."/>
        </authorList>
    </citation>
    <scope>NUCLEOTIDE SEQUENCE [LARGE SCALE GENOMIC DNA]</scope>
    <source>
        <strain evidence="2 3">JDX10</strain>
    </source>
</reference>
<dbReference type="Proteomes" id="UP000275256">
    <property type="component" value="Unassembled WGS sequence"/>
</dbReference>
<dbReference type="InterPro" id="IPR039422">
    <property type="entry name" value="MarR/SlyA-like"/>
</dbReference>
<dbReference type="EMBL" id="REFW01000001">
    <property type="protein sequence ID" value="RMB61302.1"/>
    <property type="molecule type" value="Genomic_DNA"/>
</dbReference>
<dbReference type="Gene3D" id="1.10.10.10">
    <property type="entry name" value="Winged helix-like DNA-binding domain superfamily/Winged helix DNA-binding domain"/>
    <property type="match status" value="1"/>
</dbReference>
<dbReference type="AlphaFoldDB" id="A0A3M0GF69"/>
<dbReference type="GO" id="GO:0006950">
    <property type="term" value="P:response to stress"/>
    <property type="evidence" value="ECO:0007669"/>
    <property type="project" value="TreeGrafter"/>
</dbReference>
<protein>
    <submittedName>
        <fullName evidence="2">MarR family transcriptional regulator</fullName>
    </submittedName>
</protein>
<dbReference type="PROSITE" id="PS50995">
    <property type="entry name" value="HTH_MARR_2"/>
    <property type="match status" value="1"/>
</dbReference>
<comment type="caution">
    <text evidence="2">The sequence shown here is derived from an EMBL/GenBank/DDBJ whole genome shotgun (WGS) entry which is preliminary data.</text>
</comment>
<dbReference type="Pfam" id="PF12802">
    <property type="entry name" value="MarR_2"/>
    <property type="match status" value="1"/>
</dbReference>
<organism evidence="2 3">
    <name type="scientific">Tessaracoccus antarcticus</name>
    <dbReference type="NCBI Taxonomy" id="2479848"/>
    <lineage>
        <taxon>Bacteria</taxon>
        <taxon>Bacillati</taxon>
        <taxon>Actinomycetota</taxon>
        <taxon>Actinomycetes</taxon>
        <taxon>Propionibacteriales</taxon>
        <taxon>Propionibacteriaceae</taxon>
        <taxon>Tessaracoccus</taxon>
    </lineage>
</organism>
<dbReference type="OrthoDB" id="3526267at2"/>
<dbReference type="InterPro" id="IPR036390">
    <property type="entry name" value="WH_DNA-bd_sf"/>
</dbReference>
<dbReference type="PANTHER" id="PTHR33164:SF99">
    <property type="entry name" value="MARR FAMILY REGULATORY PROTEIN"/>
    <property type="match status" value="1"/>
</dbReference>
<proteinExistence type="predicted"/>
<dbReference type="RefSeq" id="WP_121899849.1">
    <property type="nucleotide sequence ID" value="NZ_REFW01000001.1"/>
</dbReference>
<dbReference type="SMART" id="SM00347">
    <property type="entry name" value="HTH_MARR"/>
    <property type="match status" value="1"/>
</dbReference>
<gene>
    <name evidence="2" type="ORF">EAX62_01140</name>
</gene>
<evidence type="ECO:0000313" key="3">
    <source>
        <dbReference type="Proteomes" id="UP000275256"/>
    </source>
</evidence>
<keyword evidence="3" id="KW-1185">Reference proteome</keyword>
<evidence type="ECO:0000313" key="2">
    <source>
        <dbReference type="EMBL" id="RMB61302.1"/>
    </source>
</evidence>
<dbReference type="PANTHER" id="PTHR33164">
    <property type="entry name" value="TRANSCRIPTIONAL REGULATOR, MARR FAMILY"/>
    <property type="match status" value="1"/>
</dbReference>
<feature type="domain" description="HTH marR-type" evidence="1">
    <location>
        <begin position="11"/>
        <end position="147"/>
    </location>
</feature>
<dbReference type="GO" id="GO:0003700">
    <property type="term" value="F:DNA-binding transcription factor activity"/>
    <property type="evidence" value="ECO:0007669"/>
    <property type="project" value="InterPro"/>
</dbReference>
<sequence length="155" mass="17331">MSDEQWLSHEQLAAWRKMIAVVERLPNILETQLQRDSAMSHFEYFTLAMLSEAKDRKLRITELALKTNATVARLSHVLSRLEKRGLVRREPCPHDGRATNAALTAAGWDAVVAAAPHHVHTVRDTVMRPLTKADVADLDRIMGAILSRMDGGGRT</sequence>
<name>A0A3M0GF69_9ACTN</name>